<dbReference type="EMBL" id="LAZR01067174">
    <property type="protein sequence ID" value="KKK52138.1"/>
    <property type="molecule type" value="Genomic_DNA"/>
</dbReference>
<accession>A0A0F8W6A2</accession>
<protein>
    <submittedName>
        <fullName evidence="1">Uncharacterized protein</fullName>
    </submittedName>
</protein>
<dbReference type="InterPro" id="IPR035965">
    <property type="entry name" value="PAS-like_dom_sf"/>
</dbReference>
<name>A0A0F8W6A2_9ZZZZ</name>
<comment type="caution">
    <text evidence="1">The sequence shown here is derived from an EMBL/GenBank/DDBJ whole genome shotgun (WGS) entry which is preliminary data.</text>
</comment>
<dbReference type="CDD" id="cd00130">
    <property type="entry name" value="PAS"/>
    <property type="match status" value="1"/>
</dbReference>
<dbReference type="NCBIfam" id="TIGR00229">
    <property type="entry name" value="sensory_box"/>
    <property type="match status" value="1"/>
</dbReference>
<dbReference type="SUPFAM" id="SSF55785">
    <property type="entry name" value="PYP-like sensor domain (PAS domain)"/>
    <property type="match status" value="2"/>
</dbReference>
<gene>
    <name evidence="1" type="ORF">LCGC14_3107910</name>
</gene>
<evidence type="ECO:0000313" key="1">
    <source>
        <dbReference type="EMBL" id="KKK52138.1"/>
    </source>
</evidence>
<reference evidence="1" key="1">
    <citation type="journal article" date="2015" name="Nature">
        <title>Complex archaea that bridge the gap between prokaryotes and eukaryotes.</title>
        <authorList>
            <person name="Spang A."/>
            <person name="Saw J.H."/>
            <person name="Jorgensen S.L."/>
            <person name="Zaremba-Niedzwiedzka K."/>
            <person name="Martijn J."/>
            <person name="Lind A.E."/>
            <person name="van Eijk R."/>
            <person name="Schleper C."/>
            <person name="Guy L."/>
            <person name="Ettema T.J."/>
        </authorList>
    </citation>
    <scope>NUCLEOTIDE SEQUENCE</scope>
</reference>
<dbReference type="InterPro" id="IPR000014">
    <property type="entry name" value="PAS"/>
</dbReference>
<sequence>MLKESEEKFRILYNNAEVGLFQTRVSDGKMLASNQKCAEMLGYDDIDQFLKEFVVSDHYADPTVRMTMINKIKNKGYIKNYEAEVTDRHGIPHWWSYSARLYPEQGLIEGILVDISERKKAEQKLMESEEKYRHLFEHSPFSIV</sequence>
<proteinExistence type="predicted"/>
<organism evidence="1">
    <name type="scientific">marine sediment metagenome</name>
    <dbReference type="NCBI Taxonomy" id="412755"/>
    <lineage>
        <taxon>unclassified sequences</taxon>
        <taxon>metagenomes</taxon>
        <taxon>ecological metagenomes</taxon>
    </lineage>
</organism>
<dbReference type="Gene3D" id="3.30.450.20">
    <property type="entry name" value="PAS domain"/>
    <property type="match status" value="1"/>
</dbReference>
<dbReference type="AlphaFoldDB" id="A0A0F8W6A2"/>